<gene>
    <name evidence="2" type="ORF">SCD92_02125</name>
</gene>
<proteinExistence type="predicted"/>
<dbReference type="EMBL" id="JAXAFO010000002">
    <property type="protein sequence ID" value="MDX6848138.1"/>
    <property type="molecule type" value="Genomic_DNA"/>
</dbReference>
<keyword evidence="1" id="KW-0732">Signal</keyword>
<dbReference type="Pfam" id="PF04338">
    <property type="entry name" value="DUF481"/>
    <property type="match status" value="1"/>
</dbReference>
<dbReference type="InterPro" id="IPR007433">
    <property type="entry name" value="DUF481"/>
</dbReference>
<accession>A0ABU4RWW3</accession>
<dbReference type="RefSeq" id="WP_302723159.1">
    <property type="nucleotide sequence ID" value="NZ_JAULRU010000583.1"/>
</dbReference>
<sequence>MKGCVAGVAGVAVAALMGSSVFVIAEEAEAPPEWEVSAELGALNTTGNTETMSLNGKIDVTQNLEHWRNNFIASALYKEDVPDDDDSATDEREKTAEKYFVSAKSAYLLMGEHGNLFGYLSHTHDEFGSYRKYSTAAIGYGNRLIHTDSVTLDAEVGPGHYWGDKVVDEDNNIIVKEDGFMVRVAGDLKWVISENATFTQELSGEFGDENTRYQSDTAISTKINGSLQMKAGYTVSHDTEVADDKEKTDTTTYINLVYSF</sequence>
<organism evidence="2 3">
    <name type="scientific">Gilvimarinus gilvus</name>
    <dbReference type="NCBI Taxonomy" id="3058038"/>
    <lineage>
        <taxon>Bacteria</taxon>
        <taxon>Pseudomonadati</taxon>
        <taxon>Pseudomonadota</taxon>
        <taxon>Gammaproteobacteria</taxon>
        <taxon>Cellvibrionales</taxon>
        <taxon>Cellvibrionaceae</taxon>
        <taxon>Gilvimarinus</taxon>
    </lineage>
</organism>
<protein>
    <submittedName>
        <fullName evidence="2">DUF481 domain-containing protein</fullName>
    </submittedName>
</protein>
<reference evidence="2 3" key="1">
    <citation type="submission" date="2023-11" db="EMBL/GenBank/DDBJ databases">
        <title>Gilvimarinus fulvus sp. nov., isolated from the surface of Kelp.</title>
        <authorList>
            <person name="Sun Y.Y."/>
            <person name="Gong Y."/>
            <person name="Du Z.J."/>
        </authorList>
    </citation>
    <scope>NUCLEOTIDE SEQUENCE [LARGE SCALE GENOMIC DNA]</scope>
    <source>
        <strain evidence="2 3">SDUM040013</strain>
    </source>
</reference>
<evidence type="ECO:0000313" key="2">
    <source>
        <dbReference type="EMBL" id="MDX6848138.1"/>
    </source>
</evidence>
<dbReference type="Proteomes" id="UP001273505">
    <property type="component" value="Unassembled WGS sequence"/>
</dbReference>
<feature type="chain" id="PRO_5046708157" evidence="1">
    <location>
        <begin position="26"/>
        <end position="260"/>
    </location>
</feature>
<keyword evidence="3" id="KW-1185">Reference proteome</keyword>
<evidence type="ECO:0000313" key="3">
    <source>
        <dbReference type="Proteomes" id="UP001273505"/>
    </source>
</evidence>
<comment type="caution">
    <text evidence="2">The sequence shown here is derived from an EMBL/GenBank/DDBJ whole genome shotgun (WGS) entry which is preliminary data.</text>
</comment>
<evidence type="ECO:0000256" key="1">
    <source>
        <dbReference type="SAM" id="SignalP"/>
    </source>
</evidence>
<name>A0ABU4RWW3_9GAMM</name>
<feature type="signal peptide" evidence="1">
    <location>
        <begin position="1"/>
        <end position="25"/>
    </location>
</feature>